<dbReference type="EMBL" id="JAUOPU010000008">
    <property type="protein sequence ID" value="MDO6542818.1"/>
    <property type="molecule type" value="Genomic_DNA"/>
</dbReference>
<organism evidence="1 2">
    <name type="scientific">Photobacterium sanguinicancri</name>
    <dbReference type="NCBI Taxonomy" id="875932"/>
    <lineage>
        <taxon>Bacteria</taxon>
        <taxon>Pseudomonadati</taxon>
        <taxon>Pseudomonadota</taxon>
        <taxon>Gammaproteobacteria</taxon>
        <taxon>Vibrionales</taxon>
        <taxon>Vibrionaceae</taxon>
        <taxon>Photobacterium</taxon>
    </lineage>
</organism>
<name>A0AAW7Y667_9GAMM</name>
<dbReference type="AlphaFoldDB" id="A0AAW7Y667"/>
<dbReference type="Proteomes" id="UP001170624">
    <property type="component" value="Unassembled WGS sequence"/>
</dbReference>
<reference evidence="1" key="1">
    <citation type="submission" date="2023-07" db="EMBL/GenBank/DDBJ databases">
        <title>Genome content predicts the carbon catabolic preferences of heterotrophic bacteria.</title>
        <authorList>
            <person name="Gralka M."/>
        </authorList>
    </citation>
    <scope>NUCLEOTIDE SEQUENCE</scope>
    <source>
        <strain evidence="1">G2M05</strain>
    </source>
</reference>
<comment type="caution">
    <text evidence="1">The sequence shown here is derived from an EMBL/GenBank/DDBJ whole genome shotgun (WGS) entry which is preliminary data.</text>
</comment>
<evidence type="ECO:0000313" key="1">
    <source>
        <dbReference type="EMBL" id="MDO6542818.1"/>
    </source>
</evidence>
<accession>A0AAW7Y667</accession>
<dbReference type="RefSeq" id="WP_303499319.1">
    <property type="nucleotide sequence ID" value="NZ_JAUOPU010000008.1"/>
</dbReference>
<evidence type="ECO:0008006" key="3">
    <source>
        <dbReference type="Google" id="ProtNLM"/>
    </source>
</evidence>
<gene>
    <name evidence="1" type="ORF">Q4568_09755</name>
</gene>
<dbReference type="InterPro" id="IPR044000">
    <property type="entry name" value="Phage_tube_2"/>
</dbReference>
<evidence type="ECO:0000313" key="2">
    <source>
        <dbReference type="Proteomes" id="UP001170624"/>
    </source>
</evidence>
<sequence length="310" mass="33597">MARKERKKIIGFAPETTYGVDGLSAENIANGAVMKHVLGREFSITPLAGESQALEYDDGTLGQSAEIMTEVYVSVEFTVDLAASAHPAKAAPWGDLMAACLRRVTEDAENSQTIYSIDDDATGSLTLYYYQSGTLHKVVGTRGSLALNAAAKAFGGIKFAFTGLHVPAEAQVHPAPDFSTWLTPLKIGVQHSSFTIDGTAAKLISLEYDQANQVPYQEYVGHEEVMITDYQPTATMVIEAPKLTELDVFALAQAGEEHELVFTNGSIGNQVVWQSPRVQLGRPSYGEQDGTQTYSIPLRIISNADQFITR</sequence>
<dbReference type="Pfam" id="PF18906">
    <property type="entry name" value="Phage_tube_2"/>
    <property type="match status" value="1"/>
</dbReference>
<protein>
    <recommendedName>
        <fullName evidence="3">Phage tail protein</fullName>
    </recommendedName>
</protein>
<proteinExistence type="predicted"/>